<reference evidence="2" key="1">
    <citation type="submission" date="2018-11" db="EMBL/GenBank/DDBJ databases">
        <authorList>
            <person name="Grassa J C."/>
        </authorList>
    </citation>
    <scope>NUCLEOTIDE SEQUENCE [LARGE SCALE GENOMIC DNA]</scope>
</reference>
<feature type="region of interest" description="Disordered" evidence="1">
    <location>
        <begin position="63"/>
        <end position="86"/>
    </location>
</feature>
<sequence length="236" mass="26952">MFCFLLITDRPARPVFDPARKEITEVLGSLPVQDRDWQFLCTTAKLREHKLILENASLHRETVYKEPSEKRKKGIDKRLSKQASRPASEMKFLKHAPILNRKPKAGTATTSPILPQKRKSEVIVTPMAHSSKKHVKIAQDKGKKVMIDPAIWARNFITLQDKFVSDDFVSKAFVAGSKEVDLLRKQNTLLQENVRKLKLDATSREKDVENLRKAKENAEEKAKQAEDKANLSESRV</sequence>
<accession>A0A803Q860</accession>
<evidence type="ECO:0000256" key="1">
    <source>
        <dbReference type="SAM" id="MobiDB-lite"/>
    </source>
</evidence>
<protein>
    <submittedName>
        <fullName evidence="2">Uncharacterized protein</fullName>
    </submittedName>
</protein>
<dbReference type="EMBL" id="UZAU01000706">
    <property type="status" value="NOT_ANNOTATED_CDS"/>
    <property type="molecule type" value="Genomic_DNA"/>
</dbReference>
<dbReference type="Gramene" id="evm.model.08.1274">
    <property type="protein sequence ID" value="cds.evm.model.08.1274"/>
    <property type="gene ID" value="evm.TU.08.1274"/>
</dbReference>
<dbReference type="AlphaFoldDB" id="A0A803Q860"/>
<name>A0A803Q860_CANSA</name>
<keyword evidence="3" id="KW-1185">Reference proteome</keyword>
<evidence type="ECO:0000313" key="2">
    <source>
        <dbReference type="EnsemblPlants" id="cds.evm.model.08.1274"/>
    </source>
</evidence>
<proteinExistence type="predicted"/>
<organism evidence="2 3">
    <name type="scientific">Cannabis sativa</name>
    <name type="common">Hemp</name>
    <name type="synonym">Marijuana</name>
    <dbReference type="NCBI Taxonomy" id="3483"/>
    <lineage>
        <taxon>Eukaryota</taxon>
        <taxon>Viridiplantae</taxon>
        <taxon>Streptophyta</taxon>
        <taxon>Embryophyta</taxon>
        <taxon>Tracheophyta</taxon>
        <taxon>Spermatophyta</taxon>
        <taxon>Magnoliopsida</taxon>
        <taxon>eudicotyledons</taxon>
        <taxon>Gunneridae</taxon>
        <taxon>Pentapetalae</taxon>
        <taxon>rosids</taxon>
        <taxon>fabids</taxon>
        <taxon>Rosales</taxon>
        <taxon>Cannabaceae</taxon>
        <taxon>Cannabis</taxon>
    </lineage>
</organism>
<evidence type="ECO:0000313" key="3">
    <source>
        <dbReference type="Proteomes" id="UP000596661"/>
    </source>
</evidence>
<dbReference type="EnsemblPlants" id="evm.model.08.1274">
    <property type="protein sequence ID" value="cds.evm.model.08.1274"/>
    <property type="gene ID" value="evm.TU.08.1274"/>
</dbReference>
<dbReference type="Proteomes" id="UP000596661">
    <property type="component" value="Chromosome 8"/>
</dbReference>
<reference evidence="2" key="2">
    <citation type="submission" date="2021-03" db="UniProtKB">
        <authorList>
            <consortium name="EnsemblPlants"/>
        </authorList>
    </citation>
    <scope>IDENTIFICATION</scope>
</reference>
<feature type="region of interest" description="Disordered" evidence="1">
    <location>
        <begin position="201"/>
        <end position="236"/>
    </location>
</feature>